<feature type="domain" description="Glutamine amidotransferase" evidence="6">
    <location>
        <begin position="4"/>
        <end position="185"/>
    </location>
</feature>
<keyword evidence="10" id="KW-1185">Reference proteome</keyword>
<dbReference type="PRINTS" id="PR00096">
    <property type="entry name" value="GATASE"/>
</dbReference>
<dbReference type="NCBIfam" id="TIGR00553">
    <property type="entry name" value="pabB"/>
    <property type="match status" value="1"/>
</dbReference>
<dbReference type="Gene3D" id="3.40.50.880">
    <property type="match status" value="1"/>
</dbReference>
<dbReference type="Pfam" id="PF00117">
    <property type="entry name" value="GATase"/>
    <property type="match status" value="1"/>
</dbReference>
<organism evidence="9 10">
    <name type="scientific">Jatrophihabitans lederbergiae</name>
    <dbReference type="NCBI Taxonomy" id="3075547"/>
    <lineage>
        <taxon>Bacteria</taxon>
        <taxon>Bacillati</taxon>
        <taxon>Actinomycetota</taxon>
        <taxon>Actinomycetes</taxon>
        <taxon>Jatrophihabitantales</taxon>
        <taxon>Jatrophihabitantaceae</taxon>
        <taxon>Jatrophihabitans</taxon>
    </lineage>
</organism>
<dbReference type="Gene3D" id="3.60.120.10">
    <property type="entry name" value="Anthranilate synthase"/>
    <property type="match status" value="1"/>
</dbReference>
<evidence type="ECO:0000259" key="8">
    <source>
        <dbReference type="Pfam" id="PF04715"/>
    </source>
</evidence>
<comment type="caution">
    <text evidence="9">The sequence shown here is derived from an EMBL/GenBank/DDBJ whole genome shotgun (WGS) entry which is preliminary data.</text>
</comment>
<evidence type="ECO:0000256" key="4">
    <source>
        <dbReference type="ARBA" id="ARBA00022962"/>
    </source>
</evidence>
<dbReference type="PRINTS" id="PR00099">
    <property type="entry name" value="CPSGATASE"/>
</dbReference>
<keyword evidence="4" id="KW-0315">Glutamine amidotransferase</keyword>
<feature type="domain" description="Anthranilate synthase component I N-terminal" evidence="8">
    <location>
        <begin position="234"/>
        <end position="364"/>
    </location>
</feature>
<dbReference type="EC" id="2.6.1.85" evidence="2"/>
<evidence type="ECO:0000259" key="6">
    <source>
        <dbReference type="Pfam" id="PF00117"/>
    </source>
</evidence>
<protein>
    <recommendedName>
        <fullName evidence="2">aminodeoxychorismate synthase</fullName>
        <ecNumber evidence="2">2.6.1.85</ecNumber>
    </recommendedName>
</protein>
<proteinExistence type="inferred from homology"/>
<evidence type="ECO:0000259" key="7">
    <source>
        <dbReference type="Pfam" id="PF00425"/>
    </source>
</evidence>
<dbReference type="Proteomes" id="UP001183176">
    <property type="component" value="Unassembled WGS sequence"/>
</dbReference>
<dbReference type="InterPro" id="IPR005801">
    <property type="entry name" value="ADC_synthase"/>
</dbReference>
<evidence type="ECO:0000313" key="10">
    <source>
        <dbReference type="Proteomes" id="UP001183176"/>
    </source>
</evidence>
<evidence type="ECO:0000256" key="5">
    <source>
        <dbReference type="SAM" id="MobiDB-lite"/>
    </source>
</evidence>
<evidence type="ECO:0000256" key="1">
    <source>
        <dbReference type="ARBA" id="ARBA00005970"/>
    </source>
</evidence>
<dbReference type="InterPro" id="IPR005802">
    <property type="entry name" value="ADC_synth_comp_1"/>
</dbReference>
<feature type="compositionally biased region" description="Polar residues" evidence="5">
    <location>
        <begin position="700"/>
        <end position="709"/>
    </location>
</feature>
<dbReference type="GO" id="GO:0046820">
    <property type="term" value="F:4-amino-4-deoxychorismate synthase activity"/>
    <property type="evidence" value="ECO:0007669"/>
    <property type="project" value="UniProtKB-EC"/>
</dbReference>
<evidence type="ECO:0000256" key="2">
    <source>
        <dbReference type="ARBA" id="ARBA00013139"/>
    </source>
</evidence>
<accession>A0ABU2JEP9</accession>
<feature type="region of interest" description="Disordered" evidence="5">
    <location>
        <begin position="688"/>
        <end position="709"/>
    </location>
</feature>
<name>A0ABU2JEP9_9ACTN</name>
<dbReference type="SUPFAM" id="SSF56322">
    <property type="entry name" value="ADC synthase"/>
    <property type="match status" value="1"/>
</dbReference>
<feature type="domain" description="Chorismate-utilising enzyme C-terminal" evidence="7">
    <location>
        <begin position="424"/>
        <end position="678"/>
    </location>
</feature>
<reference evidence="10" key="1">
    <citation type="submission" date="2023-07" db="EMBL/GenBank/DDBJ databases">
        <title>30 novel species of actinomycetes from the DSMZ collection.</title>
        <authorList>
            <person name="Nouioui I."/>
        </authorList>
    </citation>
    <scope>NUCLEOTIDE SEQUENCE [LARGE SCALE GENOMIC DNA]</scope>
    <source>
        <strain evidence="10">DSM 44399</strain>
    </source>
</reference>
<evidence type="ECO:0000256" key="3">
    <source>
        <dbReference type="ARBA" id="ARBA00022679"/>
    </source>
</evidence>
<dbReference type="NCBIfam" id="TIGR00566">
    <property type="entry name" value="trpG_papA"/>
    <property type="match status" value="1"/>
</dbReference>
<comment type="similarity">
    <text evidence="1">In the C-terminal section; belongs to the anthranilate synthase component I family.</text>
</comment>
<dbReference type="CDD" id="cd01743">
    <property type="entry name" value="GATase1_Anthranilate_Synthase"/>
    <property type="match status" value="1"/>
</dbReference>
<dbReference type="InterPro" id="IPR029062">
    <property type="entry name" value="Class_I_gatase-like"/>
</dbReference>
<keyword evidence="9" id="KW-0032">Aminotransferase</keyword>
<dbReference type="InterPro" id="IPR019999">
    <property type="entry name" value="Anth_synth_I-like"/>
</dbReference>
<dbReference type="Pfam" id="PF00425">
    <property type="entry name" value="Chorismate_bind"/>
    <property type="match status" value="1"/>
</dbReference>
<dbReference type="SUPFAM" id="SSF52317">
    <property type="entry name" value="Class I glutamine amidotransferase-like"/>
    <property type="match status" value="1"/>
</dbReference>
<dbReference type="PANTHER" id="PTHR11236">
    <property type="entry name" value="AMINOBENZOATE/ANTHRANILATE SYNTHASE"/>
    <property type="match status" value="1"/>
</dbReference>
<dbReference type="PROSITE" id="PS51273">
    <property type="entry name" value="GATASE_TYPE_1"/>
    <property type="match status" value="1"/>
</dbReference>
<dbReference type="Pfam" id="PF04715">
    <property type="entry name" value="Anth_synt_I_N"/>
    <property type="match status" value="1"/>
</dbReference>
<evidence type="ECO:0000313" key="9">
    <source>
        <dbReference type="EMBL" id="MDT0263154.1"/>
    </source>
</evidence>
<dbReference type="InterPro" id="IPR017926">
    <property type="entry name" value="GATASE"/>
</dbReference>
<keyword evidence="3 9" id="KW-0808">Transferase</keyword>
<dbReference type="PANTHER" id="PTHR11236:SF18">
    <property type="entry name" value="AMINODEOXYCHORISMATE SYNTHASE"/>
    <property type="match status" value="1"/>
</dbReference>
<gene>
    <name evidence="9" type="primary">pabB</name>
    <name evidence="9" type="ORF">RM423_17340</name>
</gene>
<dbReference type="EMBL" id="JAVREH010000030">
    <property type="protein sequence ID" value="MDT0263154.1"/>
    <property type="molecule type" value="Genomic_DNA"/>
</dbReference>
<dbReference type="InterPro" id="IPR006805">
    <property type="entry name" value="Anth_synth_I_N"/>
</dbReference>
<sequence>MRVLIVDNYDSYTYNLFQLFAEVGGEDPVVLRNDADPAPDLADFDCVVISPGPGTPTNAADFGLSAGIIADATIPLLGVCLGHQGIAVDGGSLITRAPQPRHGQLSAISHLDVDIFQGLPQRFLATRYHSLSVVEPLPASVQAIAWSEDGVVMGLRHRMKPAWGVQFHPESIETQFGAELAANFLNLAREYARPSGPQVATVTSPLRARPQLPPRYQLHVRSMPGAVDTQSAFAALFADNPRPFWLDSAAPGRFSFLGDGSGPLAEFVRYRLPDRAVEIEASEKGNSRVAGSVFEYLREELLRRGVDGPPLPFGFGCGYVGYFGYELKADCGAAAAHDSDIADACWLFADRMIAVDHERDRTYVLALSEIGREGMKGDEADAQCWIRAAADRLTSLTEQTGNPLNYLPDTANSEPEPGVFDRSRAGYLADVRTCQELLRAGESYEICLTTTARAPVTGPELDYYLRLRSANPAPYAAFLAFGNVTIACASPERFLSIDEHGTVEAKPIKGTMRRGGTAEEDASLSEQLASDPKARAENLMIVDLLRNDLGRVCEVGSVRVPRLMAVESYATVHQLVSTVSGRLRPDMDPIDCVTACFPPGSMTGAPKLRTMAIIDDLENGPRGVYSGALGYLGLRGAVDLNVVIRTAVSAGGQWRIGAGGAIVLASDPDEEYDEMRLKAAATLAALPTEPEAADPLNRAVTAQPNRPEM</sequence>
<dbReference type="InterPro" id="IPR006221">
    <property type="entry name" value="TrpG/PapA_dom"/>
</dbReference>
<dbReference type="PRINTS" id="PR00097">
    <property type="entry name" value="ANTSNTHASEII"/>
</dbReference>
<dbReference type="InterPro" id="IPR015890">
    <property type="entry name" value="Chorismate_C"/>
</dbReference>
<dbReference type="RefSeq" id="WP_311424301.1">
    <property type="nucleotide sequence ID" value="NZ_JAVREH010000030.1"/>
</dbReference>